<evidence type="ECO:0000313" key="3">
    <source>
        <dbReference type="Proteomes" id="UP000031449"/>
    </source>
</evidence>
<reference evidence="2 3" key="1">
    <citation type="submission" date="2014-08" db="EMBL/GenBank/DDBJ databases">
        <title>Complete genome of a marine bacteria Jeotgalibacillus malaysiensis.</title>
        <authorList>
            <person name="Yaakop A.S."/>
            <person name="Chan K.-G."/>
            <person name="Goh K.M."/>
        </authorList>
    </citation>
    <scope>NUCLEOTIDE SEQUENCE [LARGE SCALE GENOMIC DNA]</scope>
    <source>
        <strain evidence="2 3">D5</strain>
        <plasmid evidence="3">Plasmid</plasmid>
    </source>
</reference>
<protein>
    <recommendedName>
        <fullName evidence="1">AB hydrolase-1 domain-containing protein</fullName>
    </recommendedName>
</protein>
<dbReference type="EMBL" id="CP009417">
    <property type="protein sequence ID" value="AJD93388.1"/>
    <property type="molecule type" value="Genomic_DNA"/>
</dbReference>
<feature type="domain" description="AB hydrolase-1" evidence="1">
    <location>
        <begin position="16"/>
        <end position="118"/>
    </location>
</feature>
<dbReference type="Gene3D" id="3.40.50.1820">
    <property type="entry name" value="alpha/beta hydrolase"/>
    <property type="match status" value="1"/>
</dbReference>
<dbReference type="OrthoDB" id="9805423at2"/>
<dbReference type="InterPro" id="IPR029058">
    <property type="entry name" value="AB_hydrolase_fold"/>
</dbReference>
<dbReference type="BioCyc" id="JESP1508404:G14D9-13354-MONOMER"/>
<dbReference type="GO" id="GO:0003824">
    <property type="term" value="F:catalytic activity"/>
    <property type="evidence" value="ECO:0007669"/>
    <property type="project" value="InterPro"/>
</dbReference>
<dbReference type="Proteomes" id="UP000031449">
    <property type="component" value="Plasmid unnamed"/>
</dbReference>
<organism evidence="2 3">
    <name type="scientific">Jeotgalibacillus malaysiensis</name>
    <dbReference type="NCBI Taxonomy" id="1508404"/>
    <lineage>
        <taxon>Bacteria</taxon>
        <taxon>Bacillati</taxon>
        <taxon>Bacillota</taxon>
        <taxon>Bacilli</taxon>
        <taxon>Bacillales</taxon>
        <taxon>Caryophanaceae</taxon>
        <taxon>Jeotgalibacillus</taxon>
    </lineage>
</organism>
<keyword evidence="3" id="KW-1185">Reference proteome</keyword>
<dbReference type="GO" id="GO:0016020">
    <property type="term" value="C:membrane"/>
    <property type="evidence" value="ECO:0007669"/>
    <property type="project" value="TreeGrafter"/>
</dbReference>
<geneLocation type="plasmid" evidence="3"/>
<dbReference type="PANTHER" id="PTHR43798">
    <property type="entry name" value="MONOACYLGLYCEROL LIPASE"/>
    <property type="match status" value="1"/>
</dbReference>
<dbReference type="KEGG" id="jeo:JMA_40700"/>
<gene>
    <name evidence="2" type="ORF">JMA_40700</name>
</gene>
<dbReference type="HOGENOM" id="CLU_020336_50_6_9"/>
<dbReference type="InterPro" id="IPR050266">
    <property type="entry name" value="AB_hydrolase_sf"/>
</dbReference>
<sequence length="266" mass="30575">MLHYTKIHHTNKEADTVVFIHGIGGGSNIWSRQLRAFRKHFHLLFIDLPGHGDSTYGLEDMEEASFNGIVEEVVKVLNQEQIASAHFVGISLGTIVIQHLNEQYPERVKSMVLGGAVEKFNVSARIIIGAAEVLKRFVPYMWLYKISARILMPRKHHTESRLAFVKEAYKLGKKEFLNWMRLHKEVEKTVQRAKSGTSHTPKLYIMGSEDYMFLPSVEESIDRAKNECLQVIDRCGHVCNIERHKEFNERAISFLIQQSTIIDNSQ</sequence>
<dbReference type="InterPro" id="IPR000639">
    <property type="entry name" value="Epox_hydrolase-like"/>
</dbReference>
<dbReference type="SUPFAM" id="SSF53474">
    <property type="entry name" value="alpha/beta-Hydrolases"/>
    <property type="match status" value="1"/>
</dbReference>
<dbReference type="PRINTS" id="PR00412">
    <property type="entry name" value="EPOXHYDRLASE"/>
</dbReference>
<dbReference type="PANTHER" id="PTHR43798:SF33">
    <property type="entry name" value="HYDROLASE, PUTATIVE (AFU_ORTHOLOGUE AFUA_2G14860)-RELATED"/>
    <property type="match status" value="1"/>
</dbReference>
<dbReference type="InterPro" id="IPR000073">
    <property type="entry name" value="AB_hydrolase_1"/>
</dbReference>
<accession>A0A0B5AXY3</accession>
<name>A0A0B5AXY3_9BACL</name>
<keyword evidence="2" id="KW-0614">Plasmid</keyword>
<evidence type="ECO:0000259" key="1">
    <source>
        <dbReference type="Pfam" id="PF00561"/>
    </source>
</evidence>
<evidence type="ECO:0000313" key="2">
    <source>
        <dbReference type="EMBL" id="AJD93388.1"/>
    </source>
</evidence>
<dbReference type="AlphaFoldDB" id="A0A0B5AXY3"/>
<dbReference type="Pfam" id="PF00561">
    <property type="entry name" value="Abhydrolase_1"/>
    <property type="match status" value="1"/>
</dbReference>
<proteinExistence type="predicted"/>